<dbReference type="STRING" id="630390.A0A180FWE6"/>
<proteinExistence type="predicted"/>
<dbReference type="EMBL" id="ADAS02011749">
    <property type="protein sequence ID" value="OAV84804.1"/>
    <property type="molecule type" value="Genomic_DNA"/>
</dbReference>
<dbReference type="VEuPathDB" id="FungiDB:PTTG_31045"/>
<evidence type="ECO:0000313" key="4">
    <source>
        <dbReference type="Proteomes" id="UP000005240"/>
    </source>
</evidence>
<reference evidence="3" key="4">
    <citation type="submission" date="2025-05" db="UniProtKB">
        <authorList>
            <consortium name="EnsemblFungi"/>
        </authorList>
    </citation>
    <scope>IDENTIFICATION</scope>
    <source>
        <strain evidence="3">isolate 1-1 / race 1 (BBBD)</strain>
    </source>
</reference>
<dbReference type="Pfam" id="PF14303">
    <property type="entry name" value="NAM-associated"/>
    <property type="match status" value="1"/>
</dbReference>
<dbReference type="Proteomes" id="UP000005240">
    <property type="component" value="Unassembled WGS sequence"/>
</dbReference>
<gene>
    <name evidence="2" type="ORF">PTTG_31045</name>
</gene>
<dbReference type="InterPro" id="IPR029466">
    <property type="entry name" value="NAM-associated_C"/>
</dbReference>
<reference evidence="3 4" key="3">
    <citation type="journal article" date="2017" name="G3 (Bethesda)">
        <title>Comparative analysis highlights variable genome content of wheat rusts and divergence of the mating loci.</title>
        <authorList>
            <person name="Cuomo C.A."/>
            <person name="Bakkeren G."/>
            <person name="Khalil H.B."/>
            <person name="Panwar V."/>
            <person name="Joly D."/>
            <person name="Linning R."/>
            <person name="Sakthikumar S."/>
            <person name="Song X."/>
            <person name="Adiconis X."/>
            <person name="Fan L."/>
            <person name="Goldberg J.M."/>
            <person name="Levin J.Z."/>
            <person name="Young S."/>
            <person name="Zeng Q."/>
            <person name="Anikster Y."/>
            <person name="Bruce M."/>
            <person name="Wang M."/>
            <person name="Yin C."/>
            <person name="McCallum B."/>
            <person name="Szabo L.J."/>
            <person name="Hulbert S."/>
            <person name="Chen X."/>
            <person name="Fellers J.P."/>
        </authorList>
    </citation>
    <scope>NUCLEOTIDE SEQUENCE</scope>
    <source>
        <strain evidence="3">isolate 1-1 / race 1 (BBBD)</strain>
        <strain evidence="4">Isolate 1-1 / race 1 (BBBD)</strain>
    </source>
</reference>
<dbReference type="OrthoDB" id="10506915at2759"/>
<name>A0A180FWE6_PUCT1</name>
<evidence type="ECO:0000313" key="3">
    <source>
        <dbReference type="EnsemblFungi" id="PTTG_31045-t43_1-p1"/>
    </source>
</evidence>
<feature type="domain" description="No apical meristem-associated C-terminal" evidence="1">
    <location>
        <begin position="4"/>
        <end position="102"/>
    </location>
</feature>
<protein>
    <submittedName>
        <fullName evidence="3">NAM-associated domain-containing protein</fullName>
    </submittedName>
</protein>
<dbReference type="EnsemblFungi" id="PTTG_31045-t43_1">
    <property type="protein sequence ID" value="PTTG_31045-t43_1-p1"/>
    <property type="gene ID" value="PTTG_31045"/>
</dbReference>
<keyword evidence="4" id="KW-1185">Reference proteome</keyword>
<evidence type="ECO:0000313" key="2">
    <source>
        <dbReference type="EMBL" id="OAV84804.1"/>
    </source>
</evidence>
<reference evidence="2" key="1">
    <citation type="submission" date="2009-11" db="EMBL/GenBank/DDBJ databases">
        <authorList>
            <consortium name="The Broad Institute Genome Sequencing Platform"/>
            <person name="Ward D."/>
            <person name="Feldgarden M."/>
            <person name="Earl A."/>
            <person name="Young S.K."/>
            <person name="Zeng Q."/>
            <person name="Koehrsen M."/>
            <person name="Alvarado L."/>
            <person name="Berlin A."/>
            <person name="Bochicchio J."/>
            <person name="Borenstein D."/>
            <person name="Chapman S.B."/>
            <person name="Chen Z."/>
            <person name="Engels R."/>
            <person name="Freedman E."/>
            <person name="Gellesch M."/>
            <person name="Goldberg J."/>
            <person name="Griggs A."/>
            <person name="Gujja S."/>
            <person name="Heilman E."/>
            <person name="Heiman D."/>
            <person name="Hepburn T."/>
            <person name="Howarth C."/>
            <person name="Jen D."/>
            <person name="Larson L."/>
            <person name="Lewis B."/>
            <person name="Mehta T."/>
            <person name="Park D."/>
            <person name="Pearson M."/>
            <person name="Roberts A."/>
            <person name="Saif S."/>
            <person name="Shea T."/>
            <person name="Shenoy N."/>
            <person name="Sisk P."/>
            <person name="Stolte C."/>
            <person name="Sykes S."/>
            <person name="Thomson T."/>
            <person name="Walk T."/>
            <person name="White J."/>
            <person name="Yandava C."/>
            <person name="Izard J."/>
            <person name="Baranova O.V."/>
            <person name="Blanton J.M."/>
            <person name="Tanner A.C."/>
            <person name="Dewhirst F.E."/>
            <person name="Haas B."/>
            <person name="Nusbaum C."/>
            <person name="Birren B."/>
        </authorList>
    </citation>
    <scope>NUCLEOTIDE SEQUENCE [LARGE SCALE GENOMIC DNA]</scope>
    <source>
        <strain evidence="2">1-1 BBBD Race 1</strain>
    </source>
</reference>
<accession>A0A180FWE6</accession>
<dbReference type="AlphaFoldDB" id="A0A180FWE6"/>
<evidence type="ECO:0000259" key="1">
    <source>
        <dbReference type="Pfam" id="PF14303"/>
    </source>
</evidence>
<organism evidence="2">
    <name type="scientific">Puccinia triticina (isolate 1-1 / race 1 (BBBD))</name>
    <name type="common">Brown leaf rust fungus</name>
    <dbReference type="NCBI Taxonomy" id="630390"/>
    <lineage>
        <taxon>Eukaryota</taxon>
        <taxon>Fungi</taxon>
        <taxon>Dikarya</taxon>
        <taxon>Basidiomycota</taxon>
        <taxon>Pucciniomycotina</taxon>
        <taxon>Pucciniomycetes</taxon>
        <taxon>Pucciniales</taxon>
        <taxon>Pucciniaceae</taxon>
        <taxon>Puccinia</taxon>
    </lineage>
</organism>
<reference evidence="2" key="2">
    <citation type="submission" date="2016-05" db="EMBL/GenBank/DDBJ databases">
        <title>Comparative analysis highlights variable genome content of wheat rusts and divergence of the mating loci.</title>
        <authorList>
            <person name="Cuomo C.A."/>
            <person name="Bakkeren G."/>
            <person name="Szabo L."/>
            <person name="Khalil H."/>
            <person name="Joly D."/>
            <person name="Goldberg J."/>
            <person name="Young S."/>
            <person name="Zeng Q."/>
            <person name="Fellers J."/>
        </authorList>
    </citation>
    <scope>NUCLEOTIDE SEQUENCE [LARGE SCALE GENOMIC DNA]</scope>
    <source>
        <strain evidence="2">1-1 BBBD Race 1</strain>
    </source>
</reference>
<sequence length="147" mass="16858">MVAQEREPLASPVKSKEWKRPIGIKNAKRLEAEELYKRKKMKMLELAHNDAVKRLAEAKRGNDIQSKLVEIDRRKTNLNCMLQNIEDCPDEVSREYLISEKKNDNGGEATGHSCINNSTSRTKRSWILGNTFKASVARFQRVSTTLQ</sequence>